<keyword evidence="2" id="KW-1185">Reference proteome</keyword>
<evidence type="ECO:0000313" key="2">
    <source>
        <dbReference type="Proteomes" id="UP000247569"/>
    </source>
</evidence>
<sequence length="81" mass="8521">MTTKCACGGGPWVKVSQCKGVAMFDPVTGEMLKVACPSMFCTGLVPLVEGKIGQHDGTVPGRCPWIGTRVVDDRADFAPHA</sequence>
<protein>
    <submittedName>
        <fullName evidence="1">Uncharacterized protein</fullName>
    </submittedName>
</protein>
<reference evidence="1 2" key="1">
    <citation type="submission" date="2018-05" db="EMBL/GenBank/DDBJ databases">
        <title>Genomic Encyclopedia of Type Strains, Phase IV (KMG-IV): sequencing the most valuable type-strain genomes for metagenomic binning, comparative biology and taxonomic classification.</title>
        <authorList>
            <person name="Goeker M."/>
        </authorList>
    </citation>
    <scope>NUCLEOTIDE SEQUENCE [LARGE SCALE GENOMIC DNA]</scope>
    <source>
        <strain evidence="1 2">DSM 44704</strain>
    </source>
</reference>
<accession>A0A318K329</accession>
<proteinExistence type="predicted"/>
<organism evidence="1 2">
    <name type="scientific">Nocardia tenerifensis</name>
    <dbReference type="NCBI Taxonomy" id="228006"/>
    <lineage>
        <taxon>Bacteria</taxon>
        <taxon>Bacillati</taxon>
        <taxon>Actinomycetota</taxon>
        <taxon>Actinomycetes</taxon>
        <taxon>Mycobacteriales</taxon>
        <taxon>Nocardiaceae</taxon>
        <taxon>Nocardia</taxon>
    </lineage>
</organism>
<dbReference type="EMBL" id="QJKF01000003">
    <property type="protein sequence ID" value="PXX66444.1"/>
    <property type="molecule type" value="Genomic_DNA"/>
</dbReference>
<evidence type="ECO:0000313" key="1">
    <source>
        <dbReference type="EMBL" id="PXX66444.1"/>
    </source>
</evidence>
<comment type="caution">
    <text evidence="1">The sequence shown here is derived from an EMBL/GenBank/DDBJ whole genome shotgun (WGS) entry which is preliminary data.</text>
</comment>
<dbReference type="AlphaFoldDB" id="A0A318K329"/>
<gene>
    <name evidence="1" type="ORF">DFR70_103192</name>
</gene>
<name>A0A318K329_9NOCA</name>
<dbReference type="Proteomes" id="UP000247569">
    <property type="component" value="Unassembled WGS sequence"/>
</dbReference>